<dbReference type="InterPro" id="IPR036236">
    <property type="entry name" value="Znf_C2H2_sf"/>
</dbReference>
<dbReference type="WBParaSite" id="EN70_516">
    <property type="protein sequence ID" value="EN70_516"/>
    <property type="gene ID" value="EN70_516"/>
</dbReference>
<evidence type="ECO:0000256" key="6">
    <source>
        <dbReference type="SAM" id="MobiDB-lite"/>
    </source>
</evidence>
<evidence type="ECO:0000256" key="2">
    <source>
        <dbReference type="ARBA" id="ARBA00022737"/>
    </source>
</evidence>
<reference evidence="9" key="2">
    <citation type="submission" date="2016-11" db="UniProtKB">
        <authorList>
            <consortium name="WormBaseParasite"/>
        </authorList>
    </citation>
    <scope>IDENTIFICATION</scope>
</reference>
<feature type="compositionally biased region" description="Low complexity" evidence="6">
    <location>
        <begin position="382"/>
        <end position="403"/>
    </location>
</feature>
<dbReference type="PROSITE" id="PS00028">
    <property type="entry name" value="ZINC_FINGER_C2H2_1"/>
    <property type="match status" value="4"/>
</dbReference>
<dbReference type="GO" id="GO:0008270">
    <property type="term" value="F:zinc ion binding"/>
    <property type="evidence" value="ECO:0007669"/>
    <property type="project" value="UniProtKB-KW"/>
</dbReference>
<dbReference type="Proteomes" id="UP000095285">
    <property type="component" value="Unassembled WGS sequence"/>
</dbReference>
<name>A0A1I7VQH1_LOALO</name>
<evidence type="ECO:0000256" key="1">
    <source>
        <dbReference type="ARBA" id="ARBA00022723"/>
    </source>
</evidence>
<feature type="compositionally biased region" description="Low complexity" evidence="6">
    <location>
        <begin position="410"/>
        <end position="425"/>
    </location>
</feature>
<feature type="region of interest" description="Disordered" evidence="6">
    <location>
        <begin position="344"/>
        <end position="470"/>
    </location>
</feature>
<feature type="compositionally biased region" description="Low complexity" evidence="6">
    <location>
        <begin position="357"/>
        <end position="370"/>
    </location>
</feature>
<keyword evidence="2" id="KW-0677">Repeat</keyword>
<dbReference type="PANTHER" id="PTHR19818:SF139">
    <property type="entry name" value="PAIR-RULE PROTEIN ODD-PAIRED"/>
    <property type="match status" value="1"/>
</dbReference>
<dbReference type="GO" id="GO:0000981">
    <property type="term" value="F:DNA-binding transcription factor activity, RNA polymerase II-specific"/>
    <property type="evidence" value="ECO:0007669"/>
    <property type="project" value="TreeGrafter"/>
</dbReference>
<dbReference type="SUPFAM" id="SSF57667">
    <property type="entry name" value="beta-beta-alpha zinc fingers"/>
    <property type="match status" value="3"/>
</dbReference>
<dbReference type="Pfam" id="PF00096">
    <property type="entry name" value="zf-C2H2"/>
    <property type="match status" value="4"/>
</dbReference>
<dbReference type="GO" id="GO:0045944">
    <property type="term" value="P:positive regulation of transcription by RNA polymerase II"/>
    <property type="evidence" value="ECO:0007669"/>
    <property type="project" value="UniProtKB-ARBA"/>
</dbReference>
<feature type="domain" description="C2H2-type" evidence="7">
    <location>
        <begin position="302"/>
        <end position="321"/>
    </location>
</feature>
<dbReference type="GO" id="GO:0000978">
    <property type="term" value="F:RNA polymerase II cis-regulatory region sequence-specific DNA binding"/>
    <property type="evidence" value="ECO:0007669"/>
    <property type="project" value="TreeGrafter"/>
</dbReference>
<dbReference type="SMART" id="SM00355">
    <property type="entry name" value="ZnF_C2H2"/>
    <property type="match status" value="7"/>
</dbReference>
<feature type="compositionally biased region" description="Basic and acidic residues" evidence="6">
    <location>
        <begin position="429"/>
        <end position="455"/>
    </location>
</feature>
<dbReference type="PANTHER" id="PTHR19818">
    <property type="entry name" value="ZINC FINGER PROTEIN ZIC AND GLI"/>
    <property type="match status" value="1"/>
</dbReference>
<keyword evidence="1" id="KW-0479">Metal-binding</keyword>
<sequence>MEFEEDCGDSQDPMLVENLPKYQTCICCDKEKCDFKSLPLESHIDRIDFKLEMVVETTCEVLENLYQESYSKEWREFFDQYNSTDGIQEIFVKRGDEWNSPKGPRKRYQRFRDKRYICDECGRCFTLKQNVQYHIVTYHLGNQQITTSRGKRYVCLTCQKVYRSAEAARHHNERDHFRLPNVQIHRCSTCTRIFPSNTQLKEHISIQHLQQRPYVCDKCNARFGRQGGLRRHHIMVHTNRRYSCAYPGCTHPGFKCSKALAAHIRSQHTKDRPFACFECGKRFVRRNDQRVHELLHASHEQFDCKKCGQRFRRQIYLKKHESSCRVINDNAIAYSSIHNNGLTRRGIGQMSSDGNRSESAPARSASRSRSGTPMASGKSNGHARSPSGSRPRSSSHHSLSQSPVRERSAASRSSGGREASRSPSRARSRSRDDRRVRRSRSPEERKRYRSRSRDSRYRRRSEKIRTAETL</sequence>
<protein>
    <submittedName>
        <fullName evidence="9">Zinc finger protein</fullName>
    </submittedName>
</protein>
<feature type="domain" description="C2H2-type" evidence="7">
    <location>
        <begin position="185"/>
        <end position="213"/>
    </location>
</feature>
<feature type="domain" description="C2H2-type" evidence="7">
    <location>
        <begin position="214"/>
        <end position="242"/>
    </location>
</feature>
<dbReference type="InterPro" id="IPR050329">
    <property type="entry name" value="GLI_C2H2-zinc-finger"/>
</dbReference>
<keyword evidence="8" id="KW-1185">Reference proteome</keyword>
<dbReference type="PROSITE" id="PS50157">
    <property type="entry name" value="ZINC_FINGER_C2H2_2"/>
    <property type="match status" value="5"/>
</dbReference>
<organism evidence="8 9">
    <name type="scientific">Loa loa</name>
    <name type="common">Eye worm</name>
    <name type="synonym">Filaria loa</name>
    <dbReference type="NCBI Taxonomy" id="7209"/>
    <lineage>
        <taxon>Eukaryota</taxon>
        <taxon>Metazoa</taxon>
        <taxon>Ecdysozoa</taxon>
        <taxon>Nematoda</taxon>
        <taxon>Chromadorea</taxon>
        <taxon>Rhabditida</taxon>
        <taxon>Spirurina</taxon>
        <taxon>Spiruromorpha</taxon>
        <taxon>Filarioidea</taxon>
        <taxon>Onchocercidae</taxon>
        <taxon>Loa</taxon>
    </lineage>
</organism>
<reference evidence="8" key="1">
    <citation type="submission" date="2012-04" db="EMBL/GenBank/DDBJ databases">
        <title>The Genome Sequence of Loa loa.</title>
        <authorList>
            <consortium name="The Broad Institute Genome Sequencing Platform"/>
            <consortium name="Broad Institute Genome Sequencing Center for Infectious Disease"/>
            <person name="Nutman T.B."/>
            <person name="Fink D.L."/>
            <person name="Russ C."/>
            <person name="Young S."/>
            <person name="Zeng Q."/>
            <person name="Gargeya S."/>
            <person name="Alvarado L."/>
            <person name="Berlin A."/>
            <person name="Chapman S.B."/>
            <person name="Chen Z."/>
            <person name="Freedman E."/>
            <person name="Gellesch M."/>
            <person name="Goldberg J."/>
            <person name="Griggs A."/>
            <person name="Gujja S."/>
            <person name="Heilman E.R."/>
            <person name="Heiman D."/>
            <person name="Howarth C."/>
            <person name="Mehta T."/>
            <person name="Neiman D."/>
            <person name="Pearson M."/>
            <person name="Roberts A."/>
            <person name="Saif S."/>
            <person name="Shea T."/>
            <person name="Shenoy N."/>
            <person name="Sisk P."/>
            <person name="Stolte C."/>
            <person name="Sykes S."/>
            <person name="White J."/>
            <person name="Yandava C."/>
            <person name="Haas B."/>
            <person name="Henn M.R."/>
            <person name="Nusbaum C."/>
            <person name="Birren B."/>
        </authorList>
    </citation>
    <scope>NUCLEOTIDE SEQUENCE [LARGE SCALE GENOMIC DNA]</scope>
</reference>
<dbReference type="Gene3D" id="3.30.160.60">
    <property type="entry name" value="Classic Zinc Finger"/>
    <property type="match status" value="3"/>
</dbReference>
<evidence type="ECO:0000256" key="5">
    <source>
        <dbReference type="PROSITE-ProRule" id="PRU00042"/>
    </source>
</evidence>
<accession>A0A1I7VQH1</accession>
<evidence type="ECO:0000313" key="9">
    <source>
        <dbReference type="WBParaSite" id="EN70_516"/>
    </source>
</evidence>
<evidence type="ECO:0000256" key="3">
    <source>
        <dbReference type="ARBA" id="ARBA00022771"/>
    </source>
</evidence>
<keyword evidence="3 5" id="KW-0863">Zinc-finger</keyword>
<dbReference type="InterPro" id="IPR013087">
    <property type="entry name" value="Znf_C2H2_type"/>
</dbReference>
<keyword evidence="4" id="KW-0862">Zinc</keyword>
<dbReference type="GO" id="GO:0005634">
    <property type="term" value="C:nucleus"/>
    <property type="evidence" value="ECO:0007669"/>
    <property type="project" value="UniProtKB-ARBA"/>
</dbReference>
<evidence type="ECO:0000259" key="7">
    <source>
        <dbReference type="PROSITE" id="PS50157"/>
    </source>
</evidence>
<dbReference type="eggNOG" id="KOG1721">
    <property type="taxonomic scope" value="Eukaryota"/>
</dbReference>
<evidence type="ECO:0000256" key="4">
    <source>
        <dbReference type="ARBA" id="ARBA00022833"/>
    </source>
</evidence>
<feature type="domain" description="C2H2-type" evidence="7">
    <location>
        <begin position="116"/>
        <end position="144"/>
    </location>
</feature>
<dbReference type="AlphaFoldDB" id="A0A1I7VQH1"/>
<proteinExistence type="predicted"/>
<evidence type="ECO:0000313" key="8">
    <source>
        <dbReference type="Proteomes" id="UP000095285"/>
    </source>
</evidence>
<feature type="domain" description="C2H2-type" evidence="7">
    <location>
        <begin position="274"/>
        <end position="301"/>
    </location>
</feature>